<evidence type="ECO:0000256" key="3">
    <source>
        <dbReference type="ARBA" id="ARBA00023002"/>
    </source>
</evidence>
<accession>A0A6G1LF99</accession>
<dbReference type="InterPro" id="IPR036812">
    <property type="entry name" value="NAD(P)_OxRdtase_dom_sf"/>
</dbReference>
<dbReference type="InterPro" id="IPR023210">
    <property type="entry name" value="NADP_OxRdtase_dom"/>
</dbReference>
<dbReference type="PRINTS" id="PR00069">
    <property type="entry name" value="ALDKETRDTASE"/>
</dbReference>
<evidence type="ECO:0000313" key="8">
    <source>
        <dbReference type="EMBL" id="KAF2771272.1"/>
    </source>
</evidence>
<dbReference type="EMBL" id="ML995820">
    <property type="protein sequence ID" value="KAF2771272.1"/>
    <property type="molecule type" value="Genomic_DNA"/>
</dbReference>
<keyword evidence="2" id="KW-0521">NADP</keyword>
<dbReference type="SUPFAM" id="SSF51430">
    <property type="entry name" value="NAD(P)-linked oxidoreductase"/>
    <property type="match status" value="1"/>
</dbReference>
<dbReference type="InterPro" id="IPR018170">
    <property type="entry name" value="Aldo/ket_reductase_CS"/>
</dbReference>
<dbReference type="AlphaFoldDB" id="A0A6G1LF99"/>
<evidence type="ECO:0000256" key="1">
    <source>
        <dbReference type="ARBA" id="ARBA00007905"/>
    </source>
</evidence>
<feature type="domain" description="NADP-dependent oxidoreductase" evidence="7">
    <location>
        <begin position="22"/>
        <end position="318"/>
    </location>
</feature>
<dbReference type="Gene3D" id="3.20.20.100">
    <property type="entry name" value="NADP-dependent oxidoreductase domain"/>
    <property type="match status" value="1"/>
</dbReference>
<evidence type="ECO:0000256" key="4">
    <source>
        <dbReference type="PIRSR" id="PIRSR000097-1"/>
    </source>
</evidence>
<name>A0A6G1LF99_9PEZI</name>
<feature type="active site" description="Proton donor" evidence="4">
    <location>
        <position position="56"/>
    </location>
</feature>
<reference evidence="8" key="1">
    <citation type="journal article" date="2020" name="Stud. Mycol.">
        <title>101 Dothideomycetes genomes: a test case for predicting lifestyles and emergence of pathogens.</title>
        <authorList>
            <person name="Haridas S."/>
            <person name="Albert R."/>
            <person name="Binder M."/>
            <person name="Bloem J."/>
            <person name="Labutti K."/>
            <person name="Salamov A."/>
            <person name="Andreopoulos B."/>
            <person name="Baker S."/>
            <person name="Barry K."/>
            <person name="Bills G."/>
            <person name="Bluhm B."/>
            <person name="Cannon C."/>
            <person name="Castanera R."/>
            <person name="Culley D."/>
            <person name="Daum C."/>
            <person name="Ezra D."/>
            <person name="Gonzalez J."/>
            <person name="Henrissat B."/>
            <person name="Kuo A."/>
            <person name="Liang C."/>
            <person name="Lipzen A."/>
            <person name="Lutzoni F."/>
            <person name="Magnuson J."/>
            <person name="Mondo S."/>
            <person name="Nolan M."/>
            <person name="Ohm R."/>
            <person name="Pangilinan J."/>
            <person name="Park H.-J."/>
            <person name="Ramirez L."/>
            <person name="Alfaro M."/>
            <person name="Sun H."/>
            <person name="Tritt A."/>
            <person name="Yoshinaga Y."/>
            <person name="Zwiers L.-H."/>
            <person name="Turgeon B."/>
            <person name="Goodwin S."/>
            <person name="Spatafora J."/>
            <person name="Crous P."/>
            <person name="Grigoriev I."/>
        </authorList>
    </citation>
    <scope>NUCLEOTIDE SEQUENCE</scope>
    <source>
        <strain evidence="8">CBS 116005</strain>
    </source>
</reference>
<dbReference type="CDD" id="cd19071">
    <property type="entry name" value="AKR_AKR1-5-like"/>
    <property type="match status" value="1"/>
</dbReference>
<dbReference type="GO" id="GO:0016616">
    <property type="term" value="F:oxidoreductase activity, acting on the CH-OH group of donors, NAD or NADP as acceptor"/>
    <property type="evidence" value="ECO:0007669"/>
    <property type="project" value="UniProtKB-ARBA"/>
</dbReference>
<evidence type="ECO:0000259" key="7">
    <source>
        <dbReference type="Pfam" id="PF00248"/>
    </source>
</evidence>
<sequence length="341" mass="37589">MSLPKSFSLRAADGKTVEIPSVGYGTWASGDTSWAKDATLTALKAGYRHLDCAWMYGVDEAVGEAIRESGVPRSEIFITSKSWPHFGHPDNVELCLDKILQNMGLDYIDLYLAHWPHVLQPISRSALETAFSHPTATPHDRGILQDANGKQVLDHAHCPAHIARAHGHQGTFAPTFQAMQALVRKGKTRTIGVSNFSIQELQELLPLEADVPLSVNQVEVHPWLPQHNLISFAREHGILTTCYSPFAGQKTDGRTLLRDEGVVGVARRNGMDVGQVLQSWAVQRGTVPLGKSATAGRIRSNLDVKKLCREDMEALDGLAMRGDEGRTVDFREEWGIPLFED</sequence>
<dbReference type="PANTHER" id="PTHR43827">
    <property type="entry name" value="2,5-DIKETO-D-GLUCONIC ACID REDUCTASE"/>
    <property type="match status" value="1"/>
</dbReference>
<comment type="similarity">
    <text evidence="1">Belongs to the aldo/keto reductase family.</text>
</comment>
<dbReference type="PANTHER" id="PTHR43827:SF3">
    <property type="entry name" value="NADP-DEPENDENT OXIDOREDUCTASE DOMAIN-CONTAINING PROTEIN"/>
    <property type="match status" value="1"/>
</dbReference>
<evidence type="ECO:0000313" key="9">
    <source>
        <dbReference type="Proteomes" id="UP000799436"/>
    </source>
</evidence>
<evidence type="ECO:0000256" key="5">
    <source>
        <dbReference type="PIRSR" id="PIRSR000097-2"/>
    </source>
</evidence>
<organism evidence="8 9">
    <name type="scientific">Teratosphaeria nubilosa</name>
    <dbReference type="NCBI Taxonomy" id="161662"/>
    <lineage>
        <taxon>Eukaryota</taxon>
        <taxon>Fungi</taxon>
        <taxon>Dikarya</taxon>
        <taxon>Ascomycota</taxon>
        <taxon>Pezizomycotina</taxon>
        <taxon>Dothideomycetes</taxon>
        <taxon>Dothideomycetidae</taxon>
        <taxon>Mycosphaerellales</taxon>
        <taxon>Teratosphaeriaceae</taxon>
        <taxon>Teratosphaeria</taxon>
    </lineage>
</organism>
<feature type="binding site" evidence="5">
    <location>
        <position position="114"/>
    </location>
    <ligand>
        <name>substrate</name>
    </ligand>
</feature>
<keyword evidence="9" id="KW-1185">Reference proteome</keyword>
<dbReference type="Proteomes" id="UP000799436">
    <property type="component" value="Unassembled WGS sequence"/>
</dbReference>
<dbReference type="PROSITE" id="PS00062">
    <property type="entry name" value="ALDOKETO_REDUCTASE_2"/>
    <property type="match status" value="1"/>
</dbReference>
<dbReference type="InterPro" id="IPR020471">
    <property type="entry name" value="AKR"/>
</dbReference>
<gene>
    <name evidence="8" type="ORF">EJ03DRAFT_37721</name>
</gene>
<dbReference type="OrthoDB" id="416253at2759"/>
<dbReference type="Pfam" id="PF00248">
    <property type="entry name" value="Aldo_ket_red"/>
    <property type="match status" value="1"/>
</dbReference>
<keyword evidence="3" id="KW-0560">Oxidoreductase</keyword>
<evidence type="ECO:0000256" key="6">
    <source>
        <dbReference type="PIRSR" id="PIRSR000097-3"/>
    </source>
</evidence>
<dbReference type="PIRSF" id="PIRSF000097">
    <property type="entry name" value="AKR"/>
    <property type="match status" value="1"/>
</dbReference>
<evidence type="ECO:0000256" key="2">
    <source>
        <dbReference type="ARBA" id="ARBA00022857"/>
    </source>
</evidence>
<protein>
    <submittedName>
        <fullName evidence="8">Aldo/keto reductase</fullName>
    </submittedName>
</protein>
<proteinExistence type="inferred from homology"/>
<feature type="site" description="Lowers pKa of active site Tyr" evidence="6">
    <location>
        <position position="81"/>
    </location>
</feature>